<feature type="region of interest" description="Disordered" evidence="1">
    <location>
        <begin position="1"/>
        <end position="111"/>
    </location>
</feature>
<keyword evidence="4" id="KW-1185">Reference proteome</keyword>
<gene>
    <name evidence="2" type="ORF">I302_04781</name>
    <name evidence="3" type="ORF">I302_105663</name>
</gene>
<protein>
    <submittedName>
        <fullName evidence="2">Uncharacterized protein</fullName>
    </submittedName>
</protein>
<dbReference type="EMBL" id="CP144544">
    <property type="protein sequence ID" value="WVW83642.1"/>
    <property type="molecule type" value="Genomic_DNA"/>
</dbReference>
<proteinExistence type="predicted"/>
<sequence length="111" mass="11921">MSEHSNKATSQCPSNDISEKPRDLSGDSHYHLSGSLSEKYGSLLLVRPSPSKDDYEEDLREISPTYDSVRTPRIGQGKEDSSSKEGKDPSTACGDTTKQTATDSGPKAGEA</sequence>
<evidence type="ECO:0000256" key="1">
    <source>
        <dbReference type="SAM" id="MobiDB-lite"/>
    </source>
</evidence>
<feature type="compositionally biased region" description="Polar residues" evidence="1">
    <location>
        <begin position="7"/>
        <end position="16"/>
    </location>
</feature>
<dbReference type="Proteomes" id="UP000092730">
    <property type="component" value="Chromosome 4"/>
</dbReference>
<dbReference type="VEuPathDB" id="FungiDB:I302_04781"/>
<name>A0A1B9G1T5_9TREE</name>
<dbReference type="AlphaFoldDB" id="A0A1B9G1T5"/>
<reference evidence="2" key="1">
    <citation type="submission" date="2013-07" db="EMBL/GenBank/DDBJ databases">
        <title>The Genome Sequence of Cryptococcus bestiolae CBS10118.</title>
        <authorList>
            <consortium name="The Broad Institute Genome Sequencing Platform"/>
            <person name="Cuomo C."/>
            <person name="Litvintseva A."/>
            <person name="Chen Y."/>
            <person name="Heitman J."/>
            <person name="Sun S."/>
            <person name="Springer D."/>
            <person name="Dromer F."/>
            <person name="Young S.K."/>
            <person name="Zeng Q."/>
            <person name="Gargeya S."/>
            <person name="Fitzgerald M."/>
            <person name="Abouelleil A."/>
            <person name="Alvarado L."/>
            <person name="Berlin A.M."/>
            <person name="Chapman S.B."/>
            <person name="Dewar J."/>
            <person name="Goldberg J."/>
            <person name="Griggs A."/>
            <person name="Gujja S."/>
            <person name="Hansen M."/>
            <person name="Howarth C."/>
            <person name="Imamovic A."/>
            <person name="Larimer J."/>
            <person name="McCowan C."/>
            <person name="Murphy C."/>
            <person name="Pearson M."/>
            <person name="Priest M."/>
            <person name="Roberts A."/>
            <person name="Saif S."/>
            <person name="Shea T."/>
            <person name="Sykes S."/>
            <person name="Wortman J."/>
            <person name="Nusbaum C."/>
            <person name="Birren B."/>
        </authorList>
    </citation>
    <scope>NUCLEOTIDE SEQUENCE [LARGE SCALE GENOMIC DNA]</scope>
    <source>
        <strain evidence="2">CBS 10118</strain>
    </source>
</reference>
<evidence type="ECO:0000313" key="3">
    <source>
        <dbReference type="EMBL" id="WVW83642.1"/>
    </source>
</evidence>
<reference evidence="2" key="3">
    <citation type="submission" date="2014-01" db="EMBL/GenBank/DDBJ databases">
        <title>Evolution of pathogenesis and genome organization in the Tremellales.</title>
        <authorList>
            <person name="Cuomo C."/>
            <person name="Litvintseva A."/>
            <person name="Heitman J."/>
            <person name="Chen Y."/>
            <person name="Sun S."/>
            <person name="Springer D."/>
            <person name="Dromer F."/>
            <person name="Young S."/>
            <person name="Zeng Q."/>
            <person name="Chapman S."/>
            <person name="Gujja S."/>
            <person name="Saif S."/>
            <person name="Birren B."/>
        </authorList>
    </citation>
    <scope>NUCLEOTIDE SEQUENCE</scope>
    <source>
        <strain evidence="2">CBS 10118</strain>
    </source>
</reference>
<feature type="compositionally biased region" description="Basic and acidic residues" evidence="1">
    <location>
        <begin position="76"/>
        <end position="88"/>
    </location>
</feature>
<reference evidence="3" key="4">
    <citation type="submission" date="2024-02" db="EMBL/GenBank/DDBJ databases">
        <title>Comparative genomics of Cryptococcus and Kwoniella reveals pathogenesis evolution and contrasting modes of karyotype evolution via chromosome fusion or intercentromeric recombination.</title>
        <authorList>
            <person name="Coelho M.A."/>
            <person name="David-Palma M."/>
            <person name="Shea T."/>
            <person name="Bowers K."/>
            <person name="McGinley-Smith S."/>
            <person name="Mohammad A.W."/>
            <person name="Gnirke A."/>
            <person name="Yurkov A.M."/>
            <person name="Nowrousian M."/>
            <person name="Sun S."/>
            <person name="Cuomo C.A."/>
            <person name="Heitman J."/>
        </authorList>
    </citation>
    <scope>NUCLEOTIDE SEQUENCE</scope>
    <source>
        <strain evidence="3">CBS 10118</strain>
    </source>
</reference>
<organism evidence="2">
    <name type="scientific">Kwoniella bestiolae CBS 10118</name>
    <dbReference type="NCBI Taxonomy" id="1296100"/>
    <lineage>
        <taxon>Eukaryota</taxon>
        <taxon>Fungi</taxon>
        <taxon>Dikarya</taxon>
        <taxon>Basidiomycota</taxon>
        <taxon>Agaricomycotina</taxon>
        <taxon>Tremellomycetes</taxon>
        <taxon>Tremellales</taxon>
        <taxon>Cryptococcaceae</taxon>
        <taxon>Kwoniella</taxon>
    </lineage>
</organism>
<dbReference type="RefSeq" id="XP_019046041.1">
    <property type="nucleotide sequence ID" value="XM_019191411.1"/>
</dbReference>
<accession>A0A1B9G1T5</accession>
<evidence type="ECO:0000313" key="4">
    <source>
        <dbReference type="Proteomes" id="UP000092730"/>
    </source>
</evidence>
<feature type="compositionally biased region" description="Basic and acidic residues" evidence="1">
    <location>
        <begin position="17"/>
        <end position="30"/>
    </location>
</feature>
<feature type="compositionally biased region" description="Polar residues" evidence="1">
    <location>
        <begin position="93"/>
        <end position="103"/>
    </location>
</feature>
<dbReference type="EMBL" id="KI894021">
    <property type="protein sequence ID" value="OCF24971.1"/>
    <property type="molecule type" value="Genomic_DNA"/>
</dbReference>
<evidence type="ECO:0000313" key="2">
    <source>
        <dbReference type="EMBL" id="OCF24971.1"/>
    </source>
</evidence>
<dbReference type="KEGG" id="kbi:30209180"/>
<reference evidence="3" key="2">
    <citation type="submission" date="2013-07" db="EMBL/GenBank/DDBJ databases">
        <authorList>
            <consortium name="The Broad Institute Genome Sequencing Platform"/>
            <person name="Cuomo C."/>
            <person name="Litvintseva A."/>
            <person name="Chen Y."/>
            <person name="Heitman J."/>
            <person name="Sun S."/>
            <person name="Springer D."/>
            <person name="Dromer F."/>
            <person name="Young S.K."/>
            <person name="Zeng Q."/>
            <person name="Gargeya S."/>
            <person name="Fitzgerald M."/>
            <person name="Abouelleil A."/>
            <person name="Alvarado L."/>
            <person name="Berlin A.M."/>
            <person name="Chapman S.B."/>
            <person name="Dewar J."/>
            <person name="Goldberg J."/>
            <person name="Griggs A."/>
            <person name="Gujja S."/>
            <person name="Hansen M."/>
            <person name="Howarth C."/>
            <person name="Imamovic A."/>
            <person name="Larimer J."/>
            <person name="McCowan C."/>
            <person name="Murphy C."/>
            <person name="Pearson M."/>
            <person name="Priest M."/>
            <person name="Roberts A."/>
            <person name="Saif S."/>
            <person name="Shea T."/>
            <person name="Sykes S."/>
            <person name="Wortman J."/>
            <person name="Nusbaum C."/>
            <person name="Birren B."/>
        </authorList>
    </citation>
    <scope>NUCLEOTIDE SEQUENCE</scope>
    <source>
        <strain evidence="3">CBS 10118</strain>
    </source>
</reference>
<dbReference type="GeneID" id="30209180"/>